<dbReference type="AlphaFoldDB" id="A0A2A8D2H9"/>
<feature type="compositionally biased region" description="Basic and acidic residues" evidence="2">
    <location>
        <begin position="100"/>
        <end position="114"/>
    </location>
</feature>
<evidence type="ECO:0000256" key="1">
    <source>
        <dbReference type="SAM" id="Coils"/>
    </source>
</evidence>
<dbReference type="PANTHER" id="PTHR30015:SF7">
    <property type="entry name" value="TYPE IV METHYL-DIRECTED RESTRICTION ENZYME ECOKMRR"/>
    <property type="match status" value="1"/>
</dbReference>
<reference evidence="4 5" key="1">
    <citation type="submission" date="2017-10" db="EMBL/GenBank/DDBJ databases">
        <title>Draft genome of Longibacter Salinarum.</title>
        <authorList>
            <person name="Goh K.M."/>
            <person name="Shamsir M.S."/>
            <person name="Lim S.W."/>
        </authorList>
    </citation>
    <scope>NUCLEOTIDE SEQUENCE [LARGE SCALE GENOMIC DNA]</scope>
    <source>
        <strain evidence="4 5">KCTC 52045</strain>
    </source>
</reference>
<dbReference type="GO" id="GO:0009307">
    <property type="term" value="P:DNA restriction-modification system"/>
    <property type="evidence" value="ECO:0007669"/>
    <property type="project" value="InterPro"/>
</dbReference>
<sequence>MAQLYLKAERFHVNVLADDIDKELSGVAERFFDNRVHSGAFGNLNKSDQKNLRNDLATDANRVLQNFYIDGIRNLLSRGVRTQLSIDWSGFKAETGKLPPKPEKPSYEEIPEKPSKSEYEPRITLLDKLFKSRAERKWREMKDRYQIAVGNWKAEKEEIEFKNRWAKETYEEELSDWLEQKKQIERKKRQSEERLRSIREQYETGEGDAVAEVINTVLSSPIYKIDSIIPEAFGGIRSSSFDSGSKTLILDYFMPSPNDLINREEINYVKSRDVFKSKAFSKRNFERFYEPLPYQLALRTVDAIFTLDYPNNIENVVLNGVVDQINASTGHEETVCILSLQVSREEVSALNLEHVDAKACFRSLKGVAASKLIDVAPVTPIAQVDTSDSRFADSRRIGENMDDGENVASMDWEDFEHLIRELFEMEFSANGGEVNVTQASRDGGIDAVAIDPDPIRGGKVVIQAKRYTRTVGVSAVRDLYGTVMNEGANKGILVTTSDYGPDAYKFAKDKPLQLLNGGNLMSLLGKHGYNARLNLEEAREVRD</sequence>
<organism evidence="4 5">
    <name type="scientific">Longibacter salinarum</name>
    <dbReference type="NCBI Taxonomy" id="1850348"/>
    <lineage>
        <taxon>Bacteria</taxon>
        <taxon>Pseudomonadati</taxon>
        <taxon>Rhodothermota</taxon>
        <taxon>Rhodothermia</taxon>
        <taxon>Rhodothermales</taxon>
        <taxon>Salisaetaceae</taxon>
        <taxon>Longibacter</taxon>
    </lineage>
</organism>
<dbReference type="GO" id="GO:0015666">
    <property type="term" value="F:restriction endodeoxyribonuclease activity"/>
    <property type="evidence" value="ECO:0007669"/>
    <property type="project" value="TreeGrafter"/>
</dbReference>
<keyword evidence="4" id="KW-0378">Hydrolase</keyword>
<feature type="coiled-coil region" evidence="1">
    <location>
        <begin position="167"/>
        <end position="201"/>
    </location>
</feature>
<dbReference type="RefSeq" id="WP_098074034.1">
    <property type="nucleotide sequence ID" value="NZ_PDEQ01000001.1"/>
</dbReference>
<dbReference type="EMBL" id="PDEQ01000001">
    <property type="protein sequence ID" value="PEN15136.1"/>
    <property type="molecule type" value="Genomic_DNA"/>
</dbReference>
<dbReference type="Pfam" id="PF04471">
    <property type="entry name" value="Mrr_cat"/>
    <property type="match status" value="1"/>
</dbReference>
<keyword evidence="5" id="KW-1185">Reference proteome</keyword>
<dbReference type="InterPro" id="IPR007560">
    <property type="entry name" value="Restrct_endonuc_IV_Mrr"/>
</dbReference>
<dbReference type="OrthoDB" id="9803736at2"/>
<dbReference type="GO" id="GO:0003677">
    <property type="term" value="F:DNA binding"/>
    <property type="evidence" value="ECO:0007669"/>
    <property type="project" value="InterPro"/>
</dbReference>
<feature type="domain" description="Restriction endonuclease type IV Mrr" evidence="3">
    <location>
        <begin position="408"/>
        <end position="524"/>
    </location>
</feature>
<dbReference type="PANTHER" id="PTHR30015">
    <property type="entry name" value="MRR RESTRICTION SYSTEM PROTEIN"/>
    <property type="match status" value="1"/>
</dbReference>
<comment type="caution">
    <text evidence="4">The sequence shown here is derived from an EMBL/GenBank/DDBJ whole genome shotgun (WGS) entry which is preliminary data.</text>
</comment>
<gene>
    <name evidence="4" type="ORF">CRI94_02290</name>
</gene>
<evidence type="ECO:0000313" key="4">
    <source>
        <dbReference type="EMBL" id="PEN15136.1"/>
    </source>
</evidence>
<name>A0A2A8D2H9_9BACT</name>
<dbReference type="Proteomes" id="UP000220102">
    <property type="component" value="Unassembled WGS sequence"/>
</dbReference>
<accession>A0A2A8D2H9</accession>
<proteinExistence type="predicted"/>
<keyword evidence="4" id="KW-0540">Nuclease</keyword>
<dbReference type="SUPFAM" id="SSF52980">
    <property type="entry name" value="Restriction endonuclease-like"/>
    <property type="match status" value="1"/>
</dbReference>
<keyword evidence="4" id="KW-0255">Endonuclease</keyword>
<dbReference type="InterPro" id="IPR052906">
    <property type="entry name" value="Type_IV_Methyl-Rstrct_Enzyme"/>
</dbReference>
<dbReference type="InterPro" id="IPR011335">
    <property type="entry name" value="Restrct_endonuc-II-like"/>
</dbReference>
<keyword evidence="1" id="KW-0175">Coiled coil</keyword>
<evidence type="ECO:0000259" key="3">
    <source>
        <dbReference type="Pfam" id="PF04471"/>
    </source>
</evidence>
<protein>
    <submittedName>
        <fullName evidence="4">Restriction endonuclease</fullName>
    </submittedName>
</protein>
<evidence type="ECO:0000256" key="2">
    <source>
        <dbReference type="SAM" id="MobiDB-lite"/>
    </source>
</evidence>
<evidence type="ECO:0000313" key="5">
    <source>
        <dbReference type="Proteomes" id="UP000220102"/>
    </source>
</evidence>
<dbReference type="Gene3D" id="3.40.1350.10">
    <property type="match status" value="1"/>
</dbReference>
<dbReference type="InterPro" id="IPR011856">
    <property type="entry name" value="tRNA_endonuc-like_dom_sf"/>
</dbReference>
<feature type="region of interest" description="Disordered" evidence="2">
    <location>
        <begin position="95"/>
        <end position="114"/>
    </location>
</feature>